<gene>
    <name evidence="3" type="ORF">DESME_01685</name>
</gene>
<feature type="region of interest" description="Disordered" evidence="1">
    <location>
        <begin position="28"/>
        <end position="61"/>
    </location>
</feature>
<name>W0EBZ2_9FIRM</name>
<dbReference type="AlphaFoldDB" id="W0EBZ2"/>
<dbReference type="STRING" id="871968.DESME_01685"/>
<feature type="chain" id="PRO_5039571126" description="Lipoprotein" evidence="2">
    <location>
        <begin position="30"/>
        <end position="221"/>
    </location>
</feature>
<keyword evidence="4" id="KW-1185">Reference proteome</keyword>
<evidence type="ECO:0000256" key="1">
    <source>
        <dbReference type="SAM" id="MobiDB-lite"/>
    </source>
</evidence>
<feature type="compositionally biased region" description="Low complexity" evidence="1">
    <location>
        <begin position="28"/>
        <end position="44"/>
    </location>
</feature>
<sequence>MKYRFPSLLVFVMLSLIVFLSGCGSSKTASTTSSNPPTTSANSSAQTQNPSPLDTASKTANGQLTTPVVPAATSAPESMNISWVDAKSDVLNPIDDNLDGIMDGHFHLALQLPQPVMLESIFIRYSEFGKELRWDGIYNNHLTPAGYNLSVFENGILVPPGPDTGIKKSGQVDLDLFAAGLNNAKGRDTFSFDPGSHFQIELNYTTQAGEHKKWSANVISQ</sequence>
<reference evidence="3 4" key="1">
    <citation type="submission" date="2013-12" db="EMBL/GenBank/DDBJ databases">
        <authorList>
            <consortium name="DOE Joint Genome Institute"/>
            <person name="Smidt H."/>
            <person name="Huntemann M."/>
            <person name="Han J."/>
            <person name="Chen A."/>
            <person name="Kyrpides N."/>
            <person name="Mavromatis K."/>
            <person name="Markowitz V."/>
            <person name="Palaniappan K."/>
            <person name="Ivanova N."/>
            <person name="Schaumberg A."/>
            <person name="Pati A."/>
            <person name="Liolios K."/>
            <person name="Nordberg H.P."/>
            <person name="Cantor M.N."/>
            <person name="Hua S.X."/>
            <person name="Woyke T."/>
        </authorList>
    </citation>
    <scope>NUCLEOTIDE SEQUENCE [LARGE SCALE GENOMIC DNA]</scope>
    <source>
        <strain evidence="4">DSM 15288</strain>
    </source>
</reference>
<dbReference type="KEGG" id="dmt:DESME_01685"/>
<dbReference type="eggNOG" id="ENOG50344V6">
    <property type="taxonomic scope" value="Bacteria"/>
</dbReference>
<keyword evidence="2" id="KW-0732">Signal</keyword>
<accession>W0EBZ2</accession>
<organism evidence="3 4">
    <name type="scientific">Desulfitobacterium metallireducens DSM 15288</name>
    <dbReference type="NCBI Taxonomy" id="871968"/>
    <lineage>
        <taxon>Bacteria</taxon>
        <taxon>Bacillati</taxon>
        <taxon>Bacillota</taxon>
        <taxon>Clostridia</taxon>
        <taxon>Eubacteriales</taxon>
        <taxon>Desulfitobacteriaceae</taxon>
        <taxon>Desulfitobacterium</taxon>
    </lineage>
</organism>
<dbReference type="PROSITE" id="PS51257">
    <property type="entry name" value="PROKAR_LIPOPROTEIN"/>
    <property type="match status" value="1"/>
</dbReference>
<dbReference type="HOGENOM" id="CLU_1248973_0_0_9"/>
<dbReference type="EMBL" id="CP007032">
    <property type="protein sequence ID" value="AHF08390.1"/>
    <property type="molecule type" value="Genomic_DNA"/>
</dbReference>
<evidence type="ECO:0008006" key="5">
    <source>
        <dbReference type="Google" id="ProtNLM"/>
    </source>
</evidence>
<evidence type="ECO:0000256" key="2">
    <source>
        <dbReference type="SAM" id="SignalP"/>
    </source>
</evidence>
<feature type="compositionally biased region" description="Polar residues" evidence="1">
    <location>
        <begin position="45"/>
        <end position="61"/>
    </location>
</feature>
<evidence type="ECO:0000313" key="3">
    <source>
        <dbReference type="EMBL" id="AHF08390.1"/>
    </source>
</evidence>
<feature type="signal peptide" evidence="2">
    <location>
        <begin position="1"/>
        <end position="29"/>
    </location>
</feature>
<evidence type="ECO:0000313" key="4">
    <source>
        <dbReference type="Proteomes" id="UP000010847"/>
    </source>
</evidence>
<dbReference type="OrthoDB" id="1795848at2"/>
<proteinExistence type="predicted"/>
<dbReference type="Proteomes" id="UP000010847">
    <property type="component" value="Chromosome"/>
</dbReference>
<protein>
    <recommendedName>
        <fullName evidence="5">Lipoprotein</fullName>
    </recommendedName>
</protein>
<dbReference type="RefSeq" id="WP_006716381.1">
    <property type="nucleotide sequence ID" value="NZ_CP007032.1"/>
</dbReference>